<dbReference type="Proteomes" id="UP000269221">
    <property type="component" value="Unassembled WGS sequence"/>
</dbReference>
<keyword evidence="3" id="KW-1185">Reference proteome</keyword>
<protein>
    <submittedName>
        <fullName evidence="2">Uncharacterized protein</fullName>
    </submittedName>
</protein>
<dbReference type="EMBL" id="QRBI01000099">
    <property type="protein sequence ID" value="RMC17051.1"/>
    <property type="molecule type" value="Genomic_DNA"/>
</dbReference>
<proteinExistence type="predicted"/>
<evidence type="ECO:0000313" key="3">
    <source>
        <dbReference type="Proteomes" id="UP000269221"/>
    </source>
</evidence>
<name>A0A3M0KWI0_HIRRU</name>
<evidence type="ECO:0000313" key="2">
    <source>
        <dbReference type="EMBL" id="RMC17051.1"/>
    </source>
</evidence>
<sequence length="103" mass="11018">MDSAGTSGTSPQRKVTQLWLPGKVPLTEQSSKVILSTERGGTTGRKYQEPQQDAGTDLPPAQGSVSTHGIGLEMGAKKRKRRALCLELTARLKALIGRAEAEM</sequence>
<accession>A0A3M0KWI0</accession>
<organism evidence="2 3">
    <name type="scientific">Hirundo rustica rustica</name>
    <dbReference type="NCBI Taxonomy" id="333673"/>
    <lineage>
        <taxon>Eukaryota</taxon>
        <taxon>Metazoa</taxon>
        <taxon>Chordata</taxon>
        <taxon>Craniata</taxon>
        <taxon>Vertebrata</taxon>
        <taxon>Euteleostomi</taxon>
        <taxon>Archelosauria</taxon>
        <taxon>Archosauria</taxon>
        <taxon>Dinosauria</taxon>
        <taxon>Saurischia</taxon>
        <taxon>Theropoda</taxon>
        <taxon>Coelurosauria</taxon>
        <taxon>Aves</taxon>
        <taxon>Neognathae</taxon>
        <taxon>Neoaves</taxon>
        <taxon>Telluraves</taxon>
        <taxon>Australaves</taxon>
        <taxon>Passeriformes</taxon>
        <taxon>Sylvioidea</taxon>
        <taxon>Hirundinidae</taxon>
        <taxon>Hirundo</taxon>
    </lineage>
</organism>
<dbReference type="OrthoDB" id="9941921at2759"/>
<evidence type="ECO:0000256" key="1">
    <source>
        <dbReference type="SAM" id="MobiDB-lite"/>
    </source>
</evidence>
<feature type="region of interest" description="Disordered" evidence="1">
    <location>
        <begin position="33"/>
        <end position="76"/>
    </location>
</feature>
<gene>
    <name evidence="2" type="ORF">DUI87_05624</name>
</gene>
<comment type="caution">
    <text evidence="2">The sequence shown here is derived from an EMBL/GenBank/DDBJ whole genome shotgun (WGS) entry which is preliminary data.</text>
</comment>
<reference evidence="2 3" key="1">
    <citation type="submission" date="2018-07" db="EMBL/GenBank/DDBJ databases">
        <title>A high quality draft genome assembly of the barn swallow (H. rustica rustica).</title>
        <authorList>
            <person name="Formenti G."/>
            <person name="Chiara M."/>
            <person name="Poveda L."/>
            <person name="Francoijs K.-J."/>
            <person name="Bonisoli-Alquati A."/>
            <person name="Canova L."/>
            <person name="Gianfranceschi L."/>
            <person name="Horner D.S."/>
            <person name="Saino N."/>
        </authorList>
    </citation>
    <scope>NUCLEOTIDE SEQUENCE [LARGE SCALE GENOMIC DNA]</scope>
    <source>
        <strain evidence="2">Chelidonia</strain>
        <tissue evidence="2">Blood</tissue>
    </source>
</reference>
<dbReference type="AlphaFoldDB" id="A0A3M0KWI0"/>